<evidence type="ECO:0000256" key="3">
    <source>
        <dbReference type="ARBA" id="ARBA00022692"/>
    </source>
</evidence>
<evidence type="ECO:0000256" key="6">
    <source>
        <dbReference type="SAM" id="Phobius"/>
    </source>
</evidence>
<dbReference type="GO" id="GO:0006797">
    <property type="term" value="P:polyphosphate metabolic process"/>
    <property type="evidence" value="ECO:0007669"/>
    <property type="project" value="TreeGrafter"/>
</dbReference>
<dbReference type="EMBL" id="JABAYA010000030">
    <property type="protein sequence ID" value="KAF7728899.1"/>
    <property type="molecule type" value="Genomic_DNA"/>
</dbReference>
<dbReference type="InterPro" id="IPR004331">
    <property type="entry name" value="SPX_dom"/>
</dbReference>
<feature type="transmembrane region" description="Helical" evidence="6">
    <location>
        <begin position="458"/>
        <end position="481"/>
    </location>
</feature>
<dbReference type="GO" id="GO:0006817">
    <property type="term" value="P:phosphate ion transport"/>
    <property type="evidence" value="ECO:0007669"/>
    <property type="project" value="TreeGrafter"/>
</dbReference>
<keyword evidence="3 6" id="KW-0812">Transmembrane</keyword>
<dbReference type="CDD" id="cd14478">
    <property type="entry name" value="SPX_PHO87_PHO90_like"/>
    <property type="match status" value="1"/>
</dbReference>
<keyword evidence="2" id="KW-0813">Transport</keyword>
<proteinExistence type="predicted"/>
<feature type="transmembrane region" description="Helical" evidence="6">
    <location>
        <begin position="717"/>
        <end position="736"/>
    </location>
</feature>
<name>A0A8H7ES73_9FUNG</name>
<feature type="transmembrane region" description="Helical" evidence="6">
    <location>
        <begin position="535"/>
        <end position="559"/>
    </location>
</feature>
<feature type="transmembrane region" description="Helical" evidence="6">
    <location>
        <begin position="634"/>
        <end position="652"/>
    </location>
</feature>
<dbReference type="OrthoDB" id="10260443at2759"/>
<keyword evidence="5 6" id="KW-0472">Membrane</keyword>
<reference evidence="8" key="1">
    <citation type="submission" date="2020-01" db="EMBL/GenBank/DDBJ databases">
        <title>Genome Sequencing of Three Apophysomyces-Like Fungal Strains Confirms a Novel Fungal Genus in the Mucoromycota with divergent Burkholderia-like Endosymbiotic Bacteria.</title>
        <authorList>
            <person name="Stajich J.E."/>
            <person name="Macias A.M."/>
            <person name="Carter-House D."/>
            <person name="Lovett B."/>
            <person name="Kasson L.R."/>
            <person name="Berry K."/>
            <person name="Grigoriev I."/>
            <person name="Chang Y."/>
            <person name="Spatafora J."/>
            <person name="Kasson M.T."/>
        </authorList>
    </citation>
    <scope>NUCLEOTIDE SEQUENCE</scope>
    <source>
        <strain evidence="8">NRRL A-21654</strain>
    </source>
</reference>
<feature type="transmembrane region" description="Helical" evidence="6">
    <location>
        <begin position="580"/>
        <end position="598"/>
    </location>
</feature>
<comment type="subcellular location">
    <subcellularLocation>
        <location evidence="1">Membrane</location>
        <topology evidence="1">Multi-pass membrane protein</topology>
    </subcellularLocation>
</comment>
<dbReference type="Pfam" id="PF03105">
    <property type="entry name" value="SPX"/>
    <property type="match status" value="2"/>
</dbReference>
<keyword evidence="9" id="KW-1185">Reference proteome</keyword>
<evidence type="ECO:0000256" key="2">
    <source>
        <dbReference type="ARBA" id="ARBA00022448"/>
    </source>
</evidence>
<dbReference type="PANTHER" id="PTHR10283">
    <property type="entry name" value="SOLUTE CARRIER FAMILY 13 MEMBER"/>
    <property type="match status" value="1"/>
</dbReference>
<sequence>MKFAHSLVLNAVPEWIDQYVDYDHLKKIVYQVERTQVQQQASDQLGSVEEGYLESVPTSSVSQHNRSLFTTALNDQSLKIMRFFVNKEKELLDEASCICSQYEKLDFVRANMSMSAIDQEKCQSIACSHNSSTKISTAATRSCQTHSMNRFMQRLLDVLKITKSKNCSLPDDQKQANGFDTFRMDCASTYIELRELQRYVQLNKTAFEKILKKWDKLTGEDLRNTYYDRVVLLAVPFRQGCLDAIEAAAENIESMFSTVFTRGDVHIAKRDLQKRLQNHVEFKRNTVWKDMIGQERMTTDACAVDPQSQPGVTLLGYFIRRRTLIDVALFLLSLTVYIVLMCKDTLETKEASRCLALLLFAVLLWAFECIPLYATAYLIPLLIVPMDIIKLEGIQGESNAAAVADAVLSSMFNGTILILLGGFSIAAALSKHGIAQAFVTLVLHWAGTRPRWVILVNMYLAAFLSMWISNVAAPVLCFSLIQPILRTLPPDSTVGQCLIMGISLASCIGGLASPISSPQNIVAMQLMDPRPGWGLWFAASLPISFLTITVTWILLLLYFRPSDTTRIRRTKGNKRPRPTMSQIWVVLVCFATIALWCTESKMTEFWGNNGVIAFIPFLLFFGTHVLTQSDLNNFLWSVVLLAQGGMALGFAVEKSGLLDIIGHRIAQHAQQLRPLQILFVFGGLVLVFATFVSHTVAALIILPIVKQVGEQLPKPHPDLLVMGTAFVSSVAMGLPVSG</sequence>
<protein>
    <submittedName>
        <fullName evidence="8">Low-affinity phosphate transporter</fullName>
    </submittedName>
</protein>
<feature type="transmembrane region" description="Helical" evidence="6">
    <location>
        <begin position="677"/>
        <end position="705"/>
    </location>
</feature>
<evidence type="ECO:0000256" key="5">
    <source>
        <dbReference type="ARBA" id="ARBA00023136"/>
    </source>
</evidence>
<evidence type="ECO:0000259" key="7">
    <source>
        <dbReference type="PROSITE" id="PS51382"/>
    </source>
</evidence>
<dbReference type="PROSITE" id="PS51382">
    <property type="entry name" value="SPX"/>
    <property type="match status" value="1"/>
</dbReference>
<dbReference type="GO" id="GO:0005315">
    <property type="term" value="F:phosphate transmembrane transporter activity"/>
    <property type="evidence" value="ECO:0007669"/>
    <property type="project" value="TreeGrafter"/>
</dbReference>
<dbReference type="CDD" id="cd01115">
    <property type="entry name" value="SLC13_permease"/>
    <property type="match status" value="1"/>
</dbReference>
<dbReference type="AlphaFoldDB" id="A0A8H7ES73"/>
<feature type="transmembrane region" description="Helical" evidence="6">
    <location>
        <begin position="399"/>
        <end position="421"/>
    </location>
</feature>
<accession>A0A8H7ES73</accession>
<comment type="caution">
    <text evidence="8">The sequence shown here is derived from an EMBL/GenBank/DDBJ whole genome shotgun (WGS) entry which is preliminary data.</text>
</comment>
<feature type="transmembrane region" description="Helical" evidence="6">
    <location>
        <begin position="493"/>
        <end position="515"/>
    </location>
</feature>
<dbReference type="Proteomes" id="UP000605846">
    <property type="component" value="Unassembled WGS sequence"/>
</dbReference>
<evidence type="ECO:0000256" key="4">
    <source>
        <dbReference type="ARBA" id="ARBA00022989"/>
    </source>
</evidence>
<feature type="transmembrane region" description="Helical" evidence="6">
    <location>
        <begin position="323"/>
        <end position="342"/>
    </location>
</feature>
<evidence type="ECO:0000313" key="9">
    <source>
        <dbReference type="Proteomes" id="UP000605846"/>
    </source>
</evidence>
<gene>
    <name evidence="8" type="primary">PHO91_2</name>
    <name evidence="8" type="ORF">EC973_005294</name>
</gene>
<dbReference type="Pfam" id="PF03600">
    <property type="entry name" value="CitMHS"/>
    <property type="match status" value="1"/>
</dbReference>
<organism evidence="8 9">
    <name type="scientific">Apophysomyces ossiformis</name>
    <dbReference type="NCBI Taxonomy" id="679940"/>
    <lineage>
        <taxon>Eukaryota</taxon>
        <taxon>Fungi</taxon>
        <taxon>Fungi incertae sedis</taxon>
        <taxon>Mucoromycota</taxon>
        <taxon>Mucoromycotina</taxon>
        <taxon>Mucoromycetes</taxon>
        <taxon>Mucorales</taxon>
        <taxon>Mucorineae</taxon>
        <taxon>Mucoraceae</taxon>
        <taxon>Apophysomyces</taxon>
    </lineage>
</organism>
<feature type="transmembrane region" description="Helical" evidence="6">
    <location>
        <begin position="354"/>
        <end position="379"/>
    </location>
</feature>
<feature type="transmembrane region" description="Helical" evidence="6">
    <location>
        <begin position="610"/>
        <end position="627"/>
    </location>
</feature>
<keyword evidence="4 6" id="KW-1133">Transmembrane helix</keyword>
<feature type="domain" description="SPX" evidence="7">
    <location>
        <begin position="1"/>
        <end position="228"/>
    </location>
</feature>
<dbReference type="GO" id="GO:0005886">
    <property type="term" value="C:plasma membrane"/>
    <property type="evidence" value="ECO:0007669"/>
    <property type="project" value="TreeGrafter"/>
</dbReference>
<evidence type="ECO:0000313" key="8">
    <source>
        <dbReference type="EMBL" id="KAF7728899.1"/>
    </source>
</evidence>
<evidence type="ECO:0000256" key="1">
    <source>
        <dbReference type="ARBA" id="ARBA00004141"/>
    </source>
</evidence>
<dbReference type="InterPro" id="IPR004680">
    <property type="entry name" value="Cit_transptr-like_dom"/>
</dbReference>
<dbReference type="PANTHER" id="PTHR10283:SF92">
    <property type="entry name" value="LOW-AFFINITY PHOSPHATE TRANSPORTER PHO91"/>
    <property type="match status" value="1"/>
</dbReference>